<name>Q22DL4_TETTS</name>
<dbReference type="InParanoid" id="Q22DL4"/>
<dbReference type="Pfam" id="PF00612">
    <property type="entry name" value="IQ"/>
    <property type="match status" value="1"/>
</dbReference>
<feature type="compositionally biased region" description="Polar residues" evidence="1">
    <location>
        <begin position="509"/>
        <end position="523"/>
    </location>
</feature>
<proteinExistence type="predicted"/>
<dbReference type="HOGENOM" id="CLU_323270_0_0_1"/>
<feature type="compositionally biased region" description="Basic and acidic residues" evidence="1">
    <location>
        <begin position="454"/>
        <end position="489"/>
    </location>
</feature>
<feature type="compositionally biased region" description="Basic and acidic residues" evidence="1">
    <location>
        <begin position="636"/>
        <end position="651"/>
    </location>
</feature>
<evidence type="ECO:0000313" key="2">
    <source>
        <dbReference type="EMBL" id="EAR83344.2"/>
    </source>
</evidence>
<gene>
    <name evidence="2" type="ORF">TTHERM_00942650</name>
</gene>
<protein>
    <submittedName>
        <fullName evidence="2">IQ calmodulin-binding motif protein</fullName>
    </submittedName>
</protein>
<feature type="compositionally biased region" description="Basic and acidic residues" evidence="1">
    <location>
        <begin position="550"/>
        <end position="566"/>
    </location>
</feature>
<dbReference type="AlphaFoldDB" id="Q22DL4"/>
<feature type="compositionally biased region" description="Basic and acidic residues" evidence="1">
    <location>
        <begin position="377"/>
        <end position="392"/>
    </location>
</feature>
<sequence length="865" mass="101201">MEQKQEFSSIPTYSVQQQNIQLQLEPLQEQQDQFMVEKFMNMCATIIQKFYRGHLMRKKHYYVVNQIQKFHDALWAVVLGWRVRKIIKLKRMQDLIQEMKASIWKRRELILSIRQNMPKIPKDYDSQFMRKKEKEALKVAMMTNQQYKFMSNELEPLQKEFLTTINRLMVTGLWIYEDKHYKKNVQTIVTSFTIIDQSKHVNKESLHPSTQFNRSQFVTPTQSQYLSPPGSNIQQKMVFATPVQQQQQQHRVAFNPQQSQIAAPANVPSQFNYPVDVGNVQSIYQEQYSQQQDISKDASTVQFGSAKQVQLERKLNYNQQSQENILQSKKSFEQVEQRQAEPELKIQNQQNKLQQGQNNAQSHDKPINMKGAFQKQQCRDMDQDQNEAKNEDNPQNQNNEQPQQQQQQQEKPQGFSWDDVPVGQARKKFQFDEYPEHAITTDIKPTIPKKKMQKLKEQNEQSEKDKGKDSSRKTSEEITQQEEKKEAVKKSAKGKIQKKQQEEQNEEQVSNNKSRQMPRSQTEFPLVYQGDLDTGTHKSKSKNSKAPLTQEEKEEKERQEKLEKMKNLKKRMKYDPRKAIQNEKNGVKDKKDDNDENDETEENRINSEENDEDDDQVNSKDQISNKNRSKSTHFPSKKDKENDKNNDKQGDKGNYLKRQSKNMASQKLNWKKTESRVDCWSSWNKRSKNYIQNSQTNFINNTPTKRKITLSSHNQQSARSNSNNEFSFAQNKLHSVSEAQQFQQKVRNKFGLNGQSNTNLASEKNILSPQQSMTMIKQSNWLHSTIDPNQKDLMSGKESGPAMASFMKLPNLDFNSLQNISTGDLLKLREALIPIIQTNLIFIEQNDPKIFTKIAKEILKSSNTS</sequence>
<reference evidence="3" key="1">
    <citation type="journal article" date="2006" name="PLoS Biol.">
        <title>Macronuclear genome sequence of the ciliate Tetrahymena thermophila, a model eukaryote.</title>
        <authorList>
            <person name="Eisen J.A."/>
            <person name="Coyne R.S."/>
            <person name="Wu M."/>
            <person name="Wu D."/>
            <person name="Thiagarajan M."/>
            <person name="Wortman J.R."/>
            <person name="Badger J.H."/>
            <person name="Ren Q."/>
            <person name="Amedeo P."/>
            <person name="Jones K.M."/>
            <person name="Tallon L.J."/>
            <person name="Delcher A.L."/>
            <person name="Salzberg S.L."/>
            <person name="Silva J.C."/>
            <person name="Haas B.J."/>
            <person name="Majoros W.H."/>
            <person name="Farzad M."/>
            <person name="Carlton J.M."/>
            <person name="Smith R.K. Jr."/>
            <person name="Garg J."/>
            <person name="Pearlman R.E."/>
            <person name="Karrer K.M."/>
            <person name="Sun L."/>
            <person name="Manning G."/>
            <person name="Elde N.C."/>
            <person name="Turkewitz A.P."/>
            <person name="Asai D.J."/>
            <person name="Wilkes D.E."/>
            <person name="Wang Y."/>
            <person name="Cai H."/>
            <person name="Collins K."/>
            <person name="Stewart B.A."/>
            <person name="Lee S.R."/>
            <person name="Wilamowska K."/>
            <person name="Weinberg Z."/>
            <person name="Ruzzo W.L."/>
            <person name="Wloga D."/>
            <person name="Gaertig J."/>
            <person name="Frankel J."/>
            <person name="Tsao C.-C."/>
            <person name="Gorovsky M.A."/>
            <person name="Keeling P.J."/>
            <person name="Waller R.F."/>
            <person name="Patron N.J."/>
            <person name="Cherry J.M."/>
            <person name="Stover N.A."/>
            <person name="Krieger C.J."/>
            <person name="del Toro C."/>
            <person name="Ryder H.F."/>
            <person name="Williamson S.C."/>
            <person name="Barbeau R.A."/>
            <person name="Hamilton E.P."/>
            <person name="Orias E."/>
        </authorList>
    </citation>
    <scope>NUCLEOTIDE SEQUENCE [LARGE SCALE GENOMIC DNA]</scope>
    <source>
        <strain evidence="3">SB210</strain>
    </source>
</reference>
<feature type="compositionally biased region" description="Basic and acidic residues" evidence="1">
    <location>
        <begin position="573"/>
        <end position="593"/>
    </location>
</feature>
<feature type="region of interest" description="Disordered" evidence="1">
    <location>
        <begin position="373"/>
        <end position="671"/>
    </location>
</feature>
<dbReference type="PROSITE" id="PS50096">
    <property type="entry name" value="IQ"/>
    <property type="match status" value="1"/>
</dbReference>
<dbReference type="RefSeq" id="XP_001031007.2">
    <property type="nucleotide sequence ID" value="XM_001031007.2"/>
</dbReference>
<dbReference type="KEGG" id="tet:TTHERM_00942650"/>
<feature type="compositionally biased region" description="Low complexity" evidence="1">
    <location>
        <begin position="393"/>
        <end position="413"/>
    </location>
</feature>
<organism evidence="2 3">
    <name type="scientific">Tetrahymena thermophila (strain SB210)</name>
    <dbReference type="NCBI Taxonomy" id="312017"/>
    <lineage>
        <taxon>Eukaryota</taxon>
        <taxon>Sar</taxon>
        <taxon>Alveolata</taxon>
        <taxon>Ciliophora</taxon>
        <taxon>Intramacronucleata</taxon>
        <taxon>Oligohymenophorea</taxon>
        <taxon>Hymenostomatida</taxon>
        <taxon>Tetrahymenina</taxon>
        <taxon>Tetrahymenidae</taxon>
        <taxon>Tetrahymena</taxon>
    </lineage>
</organism>
<evidence type="ECO:0000256" key="1">
    <source>
        <dbReference type="SAM" id="MobiDB-lite"/>
    </source>
</evidence>
<evidence type="ECO:0000313" key="3">
    <source>
        <dbReference type="Proteomes" id="UP000009168"/>
    </source>
</evidence>
<dbReference type="EMBL" id="GG662797">
    <property type="protein sequence ID" value="EAR83344.2"/>
    <property type="molecule type" value="Genomic_DNA"/>
</dbReference>
<dbReference type="GeneID" id="7837121"/>
<keyword evidence="3" id="KW-1185">Reference proteome</keyword>
<dbReference type="OrthoDB" id="307318at2759"/>
<accession>Q22DL4</accession>
<dbReference type="Proteomes" id="UP000009168">
    <property type="component" value="Unassembled WGS sequence"/>
</dbReference>
<dbReference type="InterPro" id="IPR000048">
    <property type="entry name" value="IQ_motif_EF-hand-BS"/>
</dbReference>